<dbReference type="GO" id="GO:0009001">
    <property type="term" value="F:serine O-acetyltransferase activity"/>
    <property type="evidence" value="ECO:0007669"/>
    <property type="project" value="UniProtKB-EC"/>
</dbReference>
<dbReference type="PANTHER" id="PTHR42811">
    <property type="entry name" value="SERINE ACETYLTRANSFERASE"/>
    <property type="match status" value="1"/>
</dbReference>
<evidence type="ECO:0000313" key="3">
    <source>
        <dbReference type="Proteomes" id="UP000236743"/>
    </source>
</evidence>
<dbReference type="PIRSF" id="PIRSF000441">
    <property type="entry name" value="CysE"/>
    <property type="match status" value="1"/>
</dbReference>
<comment type="similarity">
    <text evidence="1">Belongs to the transferase hexapeptide repeat family.</text>
</comment>
<dbReference type="AlphaFoldDB" id="A0A1H6BHH0"/>
<accession>A0A1H6BHH0</accession>
<dbReference type="InterPro" id="IPR001451">
    <property type="entry name" value="Hexapep"/>
</dbReference>
<dbReference type="OrthoDB" id="9815592at2"/>
<organism evidence="2 3">
    <name type="scientific">Bosea lathyri</name>
    <dbReference type="NCBI Taxonomy" id="1036778"/>
    <lineage>
        <taxon>Bacteria</taxon>
        <taxon>Pseudomonadati</taxon>
        <taxon>Pseudomonadota</taxon>
        <taxon>Alphaproteobacteria</taxon>
        <taxon>Hyphomicrobiales</taxon>
        <taxon>Boseaceae</taxon>
        <taxon>Bosea</taxon>
    </lineage>
</organism>
<dbReference type="Gene3D" id="2.160.10.10">
    <property type="entry name" value="Hexapeptide repeat proteins"/>
    <property type="match status" value="1"/>
</dbReference>
<dbReference type="Pfam" id="PF00132">
    <property type="entry name" value="Hexapep"/>
    <property type="match status" value="1"/>
</dbReference>
<dbReference type="RefSeq" id="WP_103873823.1">
    <property type="nucleotide sequence ID" value="NZ_FNUY01000007.1"/>
</dbReference>
<keyword evidence="1" id="KW-0012">Acyltransferase</keyword>
<evidence type="ECO:0000256" key="1">
    <source>
        <dbReference type="PIRNR" id="PIRNR000441"/>
    </source>
</evidence>
<dbReference type="SUPFAM" id="SSF51161">
    <property type="entry name" value="Trimeric LpxA-like enzymes"/>
    <property type="match status" value="1"/>
</dbReference>
<dbReference type="InterPro" id="IPR005881">
    <property type="entry name" value="Ser_O-AcTrfase"/>
</dbReference>
<dbReference type="GO" id="GO:0005737">
    <property type="term" value="C:cytoplasm"/>
    <property type="evidence" value="ECO:0007669"/>
    <property type="project" value="InterPro"/>
</dbReference>
<dbReference type="EMBL" id="FNUY01000007">
    <property type="protein sequence ID" value="SEG60179.1"/>
    <property type="molecule type" value="Genomic_DNA"/>
</dbReference>
<keyword evidence="1 2" id="KW-0808">Transferase</keyword>
<reference evidence="2 3" key="1">
    <citation type="submission" date="2016-10" db="EMBL/GenBank/DDBJ databases">
        <authorList>
            <person name="de Groot N.N."/>
        </authorList>
    </citation>
    <scope>NUCLEOTIDE SEQUENCE [LARGE SCALE GENOMIC DNA]</scope>
    <source>
        <strain evidence="2 3">DSM 26656</strain>
    </source>
</reference>
<dbReference type="EC" id="2.3.1.30" evidence="1"/>
<name>A0A1H6BHH0_9HYPH</name>
<gene>
    <name evidence="2" type="ORF">SAMN04488115_107238</name>
</gene>
<dbReference type="InterPro" id="IPR011004">
    <property type="entry name" value="Trimer_LpxA-like_sf"/>
</dbReference>
<dbReference type="GO" id="GO:0006535">
    <property type="term" value="P:cysteine biosynthetic process from serine"/>
    <property type="evidence" value="ECO:0007669"/>
    <property type="project" value="InterPro"/>
</dbReference>
<keyword evidence="3" id="KW-1185">Reference proteome</keyword>
<evidence type="ECO:0000313" key="2">
    <source>
        <dbReference type="EMBL" id="SEG60179.1"/>
    </source>
</evidence>
<proteinExistence type="inferred from homology"/>
<protein>
    <recommendedName>
        <fullName evidence="1">Serine acetyltransferase</fullName>
        <ecNumber evidence="1">2.3.1.30</ecNumber>
    </recommendedName>
</protein>
<sequence length="164" mass="16984">MQAIARLHRLSHACHRRGVKGLSRLLDGVSRVAFGCSVPGRARIGQDVFFHHSGLGVVINGASVIEDGCEIGVHVVLGGRAPVVGAPHIERDVIIHAGARIIGPVRIGQGSVVAANAVVLQDMPANSLIAGVPATVRRSGIDNSAYRHDAPPQILGQAELAAEG</sequence>
<dbReference type="Proteomes" id="UP000236743">
    <property type="component" value="Unassembled WGS sequence"/>
</dbReference>
<comment type="catalytic activity">
    <reaction evidence="1">
        <text>L-serine + acetyl-CoA = O-acetyl-L-serine + CoA</text>
        <dbReference type="Rhea" id="RHEA:24560"/>
        <dbReference type="ChEBI" id="CHEBI:33384"/>
        <dbReference type="ChEBI" id="CHEBI:57287"/>
        <dbReference type="ChEBI" id="CHEBI:57288"/>
        <dbReference type="ChEBI" id="CHEBI:58340"/>
        <dbReference type="EC" id="2.3.1.30"/>
    </reaction>
</comment>